<dbReference type="Proteomes" id="UP000248544">
    <property type="component" value="Unassembled WGS sequence"/>
</dbReference>
<feature type="signal peptide" evidence="6">
    <location>
        <begin position="1"/>
        <end position="30"/>
    </location>
</feature>
<evidence type="ECO:0008006" key="9">
    <source>
        <dbReference type="Google" id="ProtNLM"/>
    </source>
</evidence>
<evidence type="ECO:0000313" key="7">
    <source>
        <dbReference type="EMBL" id="PZG50457.1"/>
    </source>
</evidence>
<evidence type="ECO:0000256" key="6">
    <source>
        <dbReference type="SAM" id="SignalP"/>
    </source>
</evidence>
<evidence type="ECO:0000256" key="4">
    <source>
        <dbReference type="ARBA" id="ARBA00023136"/>
    </source>
</evidence>
<feature type="chain" id="PRO_5015936974" description="Metalloprotease" evidence="6">
    <location>
        <begin position="31"/>
        <end position="283"/>
    </location>
</feature>
<evidence type="ECO:0000313" key="8">
    <source>
        <dbReference type="Proteomes" id="UP000248544"/>
    </source>
</evidence>
<keyword evidence="3" id="KW-1133">Transmembrane helix</keyword>
<keyword evidence="4" id="KW-0472">Membrane</keyword>
<accession>A0A2W2HWU0</accession>
<feature type="region of interest" description="Disordered" evidence="5">
    <location>
        <begin position="37"/>
        <end position="64"/>
    </location>
</feature>
<feature type="compositionally biased region" description="Basic and acidic residues" evidence="5">
    <location>
        <begin position="229"/>
        <end position="262"/>
    </location>
</feature>
<dbReference type="PANTHER" id="PTHR30168:SF0">
    <property type="entry name" value="INNER MEMBRANE PROTEIN"/>
    <property type="match status" value="1"/>
</dbReference>
<sequence length="283" mass="30951">MPEHRTPSRHRSGTALRLLTLALGTCMAVAACPSPIRGDDPPGAGGAGGRQPAPLPTELPTALPTGAGECEKAAARPEDCRIARMVRSIESYWTGYFRRRGGRAYRPARAVLFEQRVRSPCGVATGSVGPFYCPRNERVYLYRTFFDTLERDFAAAGGALAQAYVIAHEYGHHAQNLLGEMGSSSEGSLGEELQADCYGGVWAKYAVNTRFFPRPFTEADIRRSFESAEQVGRKTIDMDPRGESDSEWSSRPDRGSFDERRQWFTTGYESGDPARCTGPGGRA</sequence>
<proteinExistence type="predicted"/>
<evidence type="ECO:0000256" key="5">
    <source>
        <dbReference type="SAM" id="MobiDB-lite"/>
    </source>
</evidence>
<keyword evidence="6" id="KW-0732">Signal</keyword>
<evidence type="ECO:0000256" key="3">
    <source>
        <dbReference type="ARBA" id="ARBA00022989"/>
    </source>
</evidence>
<name>A0A2W2HWU0_9ACTN</name>
<dbReference type="GO" id="GO:0016020">
    <property type="term" value="C:membrane"/>
    <property type="evidence" value="ECO:0007669"/>
    <property type="project" value="UniProtKB-SubCell"/>
</dbReference>
<gene>
    <name evidence="7" type="ORF">C1I98_10460</name>
</gene>
<dbReference type="AlphaFoldDB" id="A0A2W2HWU0"/>
<organism evidence="7 8">
    <name type="scientific">Spongiactinospora gelatinilytica</name>
    <dbReference type="NCBI Taxonomy" id="2666298"/>
    <lineage>
        <taxon>Bacteria</taxon>
        <taxon>Bacillati</taxon>
        <taxon>Actinomycetota</taxon>
        <taxon>Actinomycetes</taxon>
        <taxon>Streptosporangiales</taxon>
        <taxon>Streptosporangiaceae</taxon>
        <taxon>Spongiactinospora</taxon>
    </lineage>
</organism>
<protein>
    <recommendedName>
        <fullName evidence="9">Metalloprotease</fullName>
    </recommendedName>
</protein>
<reference evidence="7 8" key="1">
    <citation type="submission" date="2018-01" db="EMBL/GenBank/DDBJ databases">
        <title>Draft genome sequence of Sphaerisporangium sp. 7K107.</title>
        <authorList>
            <person name="Sahin N."/>
            <person name="Saygin H."/>
            <person name="Ay H."/>
        </authorList>
    </citation>
    <scope>NUCLEOTIDE SEQUENCE [LARGE SCALE GENOMIC DNA]</scope>
    <source>
        <strain evidence="7 8">7K107</strain>
    </source>
</reference>
<dbReference type="PANTHER" id="PTHR30168">
    <property type="entry name" value="PUTATIVE MEMBRANE PROTEIN YPFJ"/>
    <property type="match status" value="1"/>
</dbReference>
<evidence type="ECO:0000256" key="1">
    <source>
        <dbReference type="ARBA" id="ARBA00004167"/>
    </source>
</evidence>
<comment type="subcellular location">
    <subcellularLocation>
        <location evidence="1">Membrane</location>
        <topology evidence="1">Single-pass membrane protein</topology>
    </subcellularLocation>
</comment>
<feature type="region of interest" description="Disordered" evidence="5">
    <location>
        <begin position="229"/>
        <end position="283"/>
    </location>
</feature>
<dbReference type="Pfam" id="PF04228">
    <property type="entry name" value="Zn_peptidase"/>
    <property type="match status" value="1"/>
</dbReference>
<evidence type="ECO:0000256" key="2">
    <source>
        <dbReference type="ARBA" id="ARBA00022692"/>
    </source>
</evidence>
<feature type="compositionally biased region" description="Low complexity" evidence="5">
    <location>
        <begin position="50"/>
        <end position="64"/>
    </location>
</feature>
<dbReference type="PROSITE" id="PS51257">
    <property type="entry name" value="PROKAR_LIPOPROTEIN"/>
    <property type="match status" value="1"/>
</dbReference>
<keyword evidence="2" id="KW-0812">Transmembrane</keyword>
<dbReference type="InterPro" id="IPR007343">
    <property type="entry name" value="Uncharacterised_pept_Zn_put"/>
</dbReference>
<dbReference type="EMBL" id="POUA01000060">
    <property type="protein sequence ID" value="PZG50457.1"/>
    <property type="molecule type" value="Genomic_DNA"/>
</dbReference>
<keyword evidence="8" id="KW-1185">Reference proteome</keyword>
<comment type="caution">
    <text evidence="7">The sequence shown here is derived from an EMBL/GenBank/DDBJ whole genome shotgun (WGS) entry which is preliminary data.</text>
</comment>